<protein>
    <submittedName>
        <fullName evidence="1">Uncharacterized protein</fullName>
    </submittedName>
</protein>
<accession>A0A0F9HW35</accession>
<sequence length="107" mass="12304">MDQKMSATLADCYSEISNIWLNTALIARGKIANRIVGPMSDLEWWEALERRCCIRAGYYARLAEQHRMSEPIQSTMTMTPAELKAWRKANPVRLEAPEKQRKHPNAS</sequence>
<organism evidence="1">
    <name type="scientific">marine sediment metagenome</name>
    <dbReference type="NCBI Taxonomy" id="412755"/>
    <lineage>
        <taxon>unclassified sequences</taxon>
        <taxon>metagenomes</taxon>
        <taxon>ecological metagenomes</taxon>
    </lineage>
</organism>
<gene>
    <name evidence="1" type="ORF">LCGC14_1950420</name>
</gene>
<name>A0A0F9HW35_9ZZZZ</name>
<evidence type="ECO:0000313" key="1">
    <source>
        <dbReference type="EMBL" id="KKL85870.1"/>
    </source>
</evidence>
<dbReference type="AlphaFoldDB" id="A0A0F9HW35"/>
<proteinExistence type="predicted"/>
<comment type="caution">
    <text evidence="1">The sequence shown here is derived from an EMBL/GenBank/DDBJ whole genome shotgun (WGS) entry which is preliminary data.</text>
</comment>
<reference evidence="1" key="1">
    <citation type="journal article" date="2015" name="Nature">
        <title>Complex archaea that bridge the gap between prokaryotes and eukaryotes.</title>
        <authorList>
            <person name="Spang A."/>
            <person name="Saw J.H."/>
            <person name="Jorgensen S.L."/>
            <person name="Zaremba-Niedzwiedzka K."/>
            <person name="Martijn J."/>
            <person name="Lind A.E."/>
            <person name="van Eijk R."/>
            <person name="Schleper C."/>
            <person name="Guy L."/>
            <person name="Ettema T.J."/>
        </authorList>
    </citation>
    <scope>NUCLEOTIDE SEQUENCE</scope>
</reference>
<dbReference type="EMBL" id="LAZR01021279">
    <property type="protein sequence ID" value="KKL85870.1"/>
    <property type="molecule type" value="Genomic_DNA"/>
</dbReference>